<evidence type="ECO:0000313" key="2">
    <source>
        <dbReference type="Proteomes" id="UP000319825"/>
    </source>
</evidence>
<protein>
    <submittedName>
        <fullName evidence="1">RNA-directed DNA polymerase</fullName>
    </submittedName>
</protein>
<dbReference type="AlphaFoldDB" id="A0A562I2L9"/>
<dbReference type="CDD" id="cd01651">
    <property type="entry name" value="RT_G2_intron"/>
    <property type="match status" value="1"/>
</dbReference>
<dbReference type="PANTHER" id="PTHR34047:SF8">
    <property type="entry name" value="PROTEIN YKFC"/>
    <property type="match status" value="1"/>
</dbReference>
<accession>A0A562I2L9</accession>
<proteinExistence type="predicted"/>
<sequence>MLEPIWEADFHPCNYGFRPGRRAHDAVAEVRYFTSKSYEWIVEGDITACFDEISHPALMARVRLRIADRRVLALVKAFLKAGMTG</sequence>
<keyword evidence="2" id="KW-1185">Reference proteome</keyword>
<keyword evidence="1" id="KW-0548">Nucleotidyltransferase</keyword>
<dbReference type="EMBL" id="VLKE01000001">
    <property type="protein sequence ID" value="TWH65289.1"/>
    <property type="molecule type" value="Genomic_DNA"/>
</dbReference>
<dbReference type="Proteomes" id="UP000319825">
    <property type="component" value="Unassembled WGS sequence"/>
</dbReference>
<keyword evidence="1" id="KW-0808">Transferase</keyword>
<gene>
    <name evidence="1" type="ORF">JD77_00225</name>
</gene>
<organism evidence="1 2">
    <name type="scientific">Micromonospora olivasterospora</name>
    <dbReference type="NCBI Taxonomy" id="1880"/>
    <lineage>
        <taxon>Bacteria</taxon>
        <taxon>Bacillati</taxon>
        <taxon>Actinomycetota</taxon>
        <taxon>Actinomycetes</taxon>
        <taxon>Micromonosporales</taxon>
        <taxon>Micromonosporaceae</taxon>
        <taxon>Micromonospora</taxon>
    </lineage>
</organism>
<dbReference type="GO" id="GO:0003964">
    <property type="term" value="F:RNA-directed DNA polymerase activity"/>
    <property type="evidence" value="ECO:0007669"/>
    <property type="project" value="UniProtKB-KW"/>
</dbReference>
<dbReference type="InterPro" id="IPR043502">
    <property type="entry name" value="DNA/RNA_pol_sf"/>
</dbReference>
<name>A0A562I2L9_MICOL</name>
<evidence type="ECO:0000313" key="1">
    <source>
        <dbReference type="EMBL" id="TWH65289.1"/>
    </source>
</evidence>
<dbReference type="RefSeq" id="WP_246141185.1">
    <property type="nucleotide sequence ID" value="NZ_BAAATQ010000384.1"/>
</dbReference>
<dbReference type="SUPFAM" id="SSF56672">
    <property type="entry name" value="DNA/RNA polymerases"/>
    <property type="match status" value="1"/>
</dbReference>
<dbReference type="InterPro" id="IPR051083">
    <property type="entry name" value="GrpII_Intron_Splice-Mob/Def"/>
</dbReference>
<keyword evidence="1" id="KW-0695">RNA-directed DNA polymerase</keyword>
<comment type="caution">
    <text evidence="1">The sequence shown here is derived from an EMBL/GenBank/DDBJ whole genome shotgun (WGS) entry which is preliminary data.</text>
</comment>
<dbReference type="PANTHER" id="PTHR34047">
    <property type="entry name" value="NUCLEAR INTRON MATURASE 1, MITOCHONDRIAL-RELATED"/>
    <property type="match status" value="1"/>
</dbReference>
<reference evidence="1 2" key="1">
    <citation type="submission" date="2019-07" db="EMBL/GenBank/DDBJ databases">
        <title>R&amp;d 2014.</title>
        <authorList>
            <person name="Klenk H.-P."/>
        </authorList>
    </citation>
    <scope>NUCLEOTIDE SEQUENCE [LARGE SCALE GENOMIC DNA]</scope>
    <source>
        <strain evidence="1 2">DSM 43868</strain>
    </source>
</reference>